<evidence type="ECO:0000256" key="1">
    <source>
        <dbReference type="SAM" id="Phobius"/>
    </source>
</evidence>
<keyword evidence="1" id="KW-1133">Transmembrane helix</keyword>
<feature type="transmembrane region" description="Helical" evidence="1">
    <location>
        <begin position="6"/>
        <end position="29"/>
    </location>
</feature>
<dbReference type="AlphaFoldDB" id="A0A1Q3EW35"/>
<name>A0A1Q3EW35_CULTA</name>
<keyword evidence="1" id="KW-0812">Transmembrane</keyword>
<dbReference type="EMBL" id="GFDL01015524">
    <property type="protein sequence ID" value="JAV19521.1"/>
    <property type="molecule type" value="Transcribed_RNA"/>
</dbReference>
<reference evidence="2" key="1">
    <citation type="submission" date="2017-01" db="EMBL/GenBank/DDBJ databases">
        <title>A deep insight into the sialotranscriptome of adult male and female Cluex tarsalis mosquitoes.</title>
        <authorList>
            <person name="Ribeiro J.M."/>
            <person name="Moreira F."/>
            <person name="Bernard K.A."/>
            <person name="Calvo E."/>
        </authorList>
    </citation>
    <scope>NUCLEOTIDE SEQUENCE</scope>
    <source>
        <strain evidence="2">Kern County</strain>
        <tissue evidence="2">Salivary glands</tissue>
    </source>
</reference>
<evidence type="ECO:0000313" key="2">
    <source>
        <dbReference type="EMBL" id="JAV19521.1"/>
    </source>
</evidence>
<sequence>MVDLLVLVNAIQQWLFVPLIVVISVHSLWRFCRNVKQSAGQFVVRVQEALDHERQRLIEDIKADLLKTLNKGAESGHQQQVDKYKEKCNSTFEFSRGSGRLDRKDKTNIVNEIIYQIQSGGADSNRNCTDDDKVVETGGRIGEDSAILKDVHRRNVVARMKNLFESNESSKWHLNQVVDIINQKRISSTSMENLRTKTLAIPKASSEPPVVRLRRKIRSQQSLSESSIASSIEDILEAERFSKRLSQYSISEYLDESTPTSTPPAQAFNRISQNHKTLSTFSLSELLHDDEPDNLFAGVTLRRPLNPRRPAVVETIDQILADENLSRCYSQYSISDLVDDEVVFLQDNPPLIQCDSFA</sequence>
<organism evidence="2">
    <name type="scientific">Culex tarsalis</name>
    <name type="common">Encephalitis mosquito</name>
    <dbReference type="NCBI Taxonomy" id="7177"/>
    <lineage>
        <taxon>Eukaryota</taxon>
        <taxon>Metazoa</taxon>
        <taxon>Ecdysozoa</taxon>
        <taxon>Arthropoda</taxon>
        <taxon>Hexapoda</taxon>
        <taxon>Insecta</taxon>
        <taxon>Pterygota</taxon>
        <taxon>Neoptera</taxon>
        <taxon>Endopterygota</taxon>
        <taxon>Diptera</taxon>
        <taxon>Nematocera</taxon>
        <taxon>Culicoidea</taxon>
        <taxon>Culicidae</taxon>
        <taxon>Culicinae</taxon>
        <taxon>Culicini</taxon>
        <taxon>Culex</taxon>
        <taxon>Culex</taxon>
    </lineage>
</organism>
<accession>A0A1Q3EW35</accession>
<keyword evidence="1" id="KW-0472">Membrane</keyword>
<proteinExistence type="predicted"/>
<protein>
    <submittedName>
        <fullName evidence="2">Uncharacterized protein</fullName>
    </submittedName>
</protein>